<feature type="transmembrane region" description="Helical" evidence="7">
    <location>
        <begin position="299"/>
        <end position="322"/>
    </location>
</feature>
<dbReference type="InterPro" id="IPR003661">
    <property type="entry name" value="HisK_dim/P_dom"/>
</dbReference>
<sequence>MLKELLNNYIFRKYFNHFVVFLLAVLIVTLSYTIYKIYNITLDEAKRMHQRQQMELAKSASNGIRFYMEHLARDIKYASLHAANPGELENLFYNQTERHIVKSIFVASETEELITIVGDKLPPILNSIFSDTNYDLSRRASSGLFYSEIYSFNPDEDPGPLFFIMLTENPETVSRQTTYTGFIISFDWLMQQFIAPLKLSDSDFAWVLDETGRLIYHPRHEEMLFRSIYDYSEDCAKCHNSFDVQRRMLVNINGLDEYIIGDEPTKIMAYQTIQIANTKWILAISTYLPAIIDSIKSNFILVFISAGIAIVIIIFFGTALYVTNLRRIKAEETEKYLEQTRDFQEKLHHAAKLASIGELVDSVAHEINTPTGIISAEIDTLSLHDCDPKNCMEELRIIKDQTRRIGNYTKSLLSYSRRMPFQPRLDNIVELVEECLFLLRPKIKAKKIIIDKQFENDIPSFIFDRGRIEQVIVNIVNNAIDFITDDPVITITIKKIVNENDEPESNFIFIGIKDNGKGIPESDYDSIFEPFFSTKSLSNGTGLGLSISKAIVNRHKGKIEVESKVGSGTTFNVYLPMIIN</sequence>
<dbReference type="CDD" id="cd00075">
    <property type="entry name" value="HATPase"/>
    <property type="match status" value="1"/>
</dbReference>
<keyword evidence="7" id="KW-0472">Membrane</keyword>
<evidence type="ECO:0000256" key="5">
    <source>
        <dbReference type="ARBA" id="ARBA00022840"/>
    </source>
</evidence>
<protein>
    <submittedName>
        <fullName evidence="9">Signal transduction histidine kinase</fullName>
    </submittedName>
</protein>
<comment type="caution">
    <text evidence="9">The sequence shown here is derived from an EMBL/GenBank/DDBJ whole genome shotgun (WGS) entry which is preliminary data.</text>
</comment>
<dbReference type="GO" id="GO:0000155">
    <property type="term" value="F:phosphorelay sensor kinase activity"/>
    <property type="evidence" value="ECO:0007669"/>
    <property type="project" value="InterPro"/>
</dbReference>
<gene>
    <name evidence="9" type="ORF">ASZ90_003121</name>
</gene>
<evidence type="ECO:0000256" key="3">
    <source>
        <dbReference type="ARBA" id="ARBA00022741"/>
    </source>
</evidence>
<keyword evidence="7" id="KW-1133">Transmembrane helix</keyword>
<evidence type="ECO:0000313" key="9">
    <source>
        <dbReference type="EMBL" id="KUG27036.1"/>
    </source>
</evidence>
<dbReference type="EMBL" id="LNQE01000372">
    <property type="protein sequence ID" value="KUG27036.1"/>
    <property type="molecule type" value="Genomic_DNA"/>
</dbReference>
<feature type="transmembrane region" description="Helical" evidence="7">
    <location>
        <begin position="14"/>
        <end position="38"/>
    </location>
</feature>
<reference evidence="9" key="1">
    <citation type="journal article" date="2015" name="Proc. Natl. Acad. Sci. U.S.A.">
        <title>Networks of energetic and metabolic interactions define dynamics in microbial communities.</title>
        <authorList>
            <person name="Embree M."/>
            <person name="Liu J.K."/>
            <person name="Al-Bassam M.M."/>
            <person name="Zengler K."/>
        </authorList>
    </citation>
    <scope>NUCLEOTIDE SEQUENCE</scope>
</reference>
<keyword evidence="7" id="KW-0812">Transmembrane</keyword>
<dbReference type="Gene3D" id="3.30.565.10">
    <property type="entry name" value="Histidine kinase-like ATPase, C-terminal domain"/>
    <property type="match status" value="1"/>
</dbReference>
<dbReference type="GO" id="GO:0005524">
    <property type="term" value="F:ATP binding"/>
    <property type="evidence" value="ECO:0007669"/>
    <property type="project" value="UniProtKB-KW"/>
</dbReference>
<dbReference type="PRINTS" id="PR00344">
    <property type="entry name" value="BCTRLSENSOR"/>
</dbReference>
<dbReference type="Pfam" id="PF02518">
    <property type="entry name" value="HATPase_c"/>
    <property type="match status" value="1"/>
</dbReference>
<dbReference type="Gene3D" id="1.10.287.130">
    <property type="match status" value="1"/>
</dbReference>
<dbReference type="PROSITE" id="PS50109">
    <property type="entry name" value="HIS_KIN"/>
    <property type="match status" value="1"/>
</dbReference>
<accession>A0A0W8G1Z2</accession>
<dbReference type="PANTHER" id="PTHR43065:SF46">
    <property type="entry name" value="C4-DICARBOXYLATE TRANSPORT SENSOR PROTEIN DCTB"/>
    <property type="match status" value="1"/>
</dbReference>
<dbReference type="InterPro" id="IPR036890">
    <property type="entry name" value="HATPase_C_sf"/>
</dbReference>
<evidence type="ECO:0000256" key="7">
    <source>
        <dbReference type="SAM" id="Phobius"/>
    </source>
</evidence>
<dbReference type="InterPro" id="IPR003594">
    <property type="entry name" value="HATPase_dom"/>
</dbReference>
<dbReference type="SUPFAM" id="SSF47384">
    <property type="entry name" value="Homodimeric domain of signal transducing histidine kinase"/>
    <property type="match status" value="1"/>
</dbReference>
<dbReference type="SUPFAM" id="SSF55874">
    <property type="entry name" value="ATPase domain of HSP90 chaperone/DNA topoisomerase II/histidine kinase"/>
    <property type="match status" value="1"/>
</dbReference>
<dbReference type="SMART" id="SM00388">
    <property type="entry name" value="HisKA"/>
    <property type="match status" value="1"/>
</dbReference>
<keyword evidence="5" id="KW-0067">ATP-binding</keyword>
<evidence type="ECO:0000256" key="6">
    <source>
        <dbReference type="ARBA" id="ARBA00023012"/>
    </source>
</evidence>
<feature type="domain" description="Histidine kinase" evidence="8">
    <location>
        <begin position="362"/>
        <end position="579"/>
    </location>
</feature>
<dbReference type="Gene3D" id="3.30.450.20">
    <property type="entry name" value="PAS domain"/>
    <property type="match status" value="1"/>
</dbReference>
<proteinExistence type="predicted"/>
<dbReference type="InterPro" id="IPR005467">
    <property type="entry name" value="His_kinase_dom"/>
</dbReference>
<organism evidence="9">
    <name type="scientific">hydrocarbon metagenome</name>
    <dbReference type="NCBI Taxonomy" id="938273"/>
    <lineage>
        <taxon>unclassified sequences</taxon>
        <taxon>metagenomes</taxon>
        <taxon>ecological metagenomes</taxon>
    </lineage>
</organism>
<name>A0A0W8G1Z2_9ZZZZ</name>
<dbReference type="SMART" id="SM00387">
    <property type="entry name" value="HATPase_c"/>
    <property type="match status" value="1"/>
</dbReference>
<dbReference type="InterPro" id="IPR036097">
    <property type="entry name" value="HisK_dim/P_sf"/>
</dbReference>
<evidence type="ECO:0000256" key="4">
    <source>
        <dbReference type="ARBA" id="ARBA00022777"/>
    </source>
</evidence>
<keyword evidence="2" id="KW-0808">Transferase</keyword>
<keyword evidence="6" id="KW-0902">Two-component regulatory system</keyword>
<dbReference type="CDD" id="cd12912">
    <property type="entry name" value="PDC2_MCP_like"/>
    <property type="match status" value="1"/>
</dbReference>
<dbReference type="AlphaFoldDB" id="A0A0W8G1Z2"/>
<evidence type="ECO:0000256" key="1">
    <source>
        <dbReference type="ARBA" id="ARBA00022553"/>
    </source>
</evidence>
<keyword evidence="3" id="KW-0547">Nucleotide-binding</keyword>
<keyword evidence="4 9" id="KW-0418">Kinase</keyword>
<keyword evidence="1" id="KW-0597">Phosphoprotein</keyword>
<dbReference type="CDD" id="cd00082">
    <property type="entry name" value="HisKA"/>
    <property type="match status" value="1"/>
</dbReference>
<evidence type="ECO:0000256" key="2">
    <source>
        <dbReference type="ARBA" id="ARBA00022679"/>
    </source>
</evidence>
<dbReference type="InterPro" id="IPR004358">
    <property type="entry name" value="Sig_transdc_His_kin-like_C"/>
</dbReference>
<dbReference type="PANTHER" id="PTHR43065">
    <property type="entry name" value="SENSOR HISTIDINE KINASE"/>
    <property type="match status" value="1"/>
</dbReference>
<evidence type="ECO:0000259" key="8">
    <source>
        <dbReference type="PROSITE" id="PS50109"/>
    </source>
</evidence>